<protein>
    <recommendedName>
        <fullName evidence="6">Cyclin-like domain-containing protein</fullName>
    </recommendedName>
</protein>
<accession>A0A834Z1E9</accession>
<comment type="similarity">
    <text evidence="4">Belongs to the cyclin family. Cyclin T subfamily.</text>
</comment>
<evidence type="ECO:0000313" key="8">
    <source>
        <dbReference type="Proteomes" id="UP000655225"/>
    </source>
</evidence>
<evidence type="ECO:0000259" key="6">
    <source>
        <dbReference type="SMART" id="SM00385"/>
    </source>
</evidence>
<keyword evidence="1" id="KW-0132">Cell division</keyword>
<dbReference type="FunFam" id="1.10.472.10:FF:000026">
    <property type="entry name" value="Cyclin-T1-5 like"/>
    <property type="match status" value="1"/>
</dbReference>
<evidence type="ECO:0000256" key="2">
    <source>
        <dbReference type="ARBA" id="ARBA00023127"/>
    </source>
</evidence>
<proteinExistence type="inferred from homology"/>
<reference evidence="7 8" key="1">
    <citation type="submission" date="2020-04" db="EMBL/GenBank/DDBJ databases">
        <title>Plant Genome Project.</title>
        <authorList>
            <person name="Zhang R.-G."/>
        </authorList>
    </citation>
    <scope>NUCLEOTIDE SEQUENCE [LARGE SCALE GENOMIC DNA]</scope>
    <source>
        <strain evidence="7">YNK0</strain>
        <tissue evidence="7">Leaf</tissue>
    </source>
</reference>
<dbReference type="InterPro" id="IPR036915">
    <property type="entry name" value="Cyclin-like_sf"/>
</dbReference>
<name>A0A834Z1E9_TETSI</name>
<evidence type="ECO:0000256" key="5">
    <source>
        <dbReference type="RuleBase" id="RU000383"/>
    </source>
</evidence>
<evidence type="ECO:0000313" key="7">
    <source>
        <dbReference type="EMBL" id="KAF8397885.1"/>
    </source>
</evidence>
<sequence length="425" mass="47933">MNTEGQLSGDSSQHGIVGDAAHMVPHQYMSEWFQCVTPKWYFSREEIEDHSPSRKDGIDLKKETHLRKLYCTFLQELGMKLKVPQLTIATAIMFCHRFYLRQSHAKNDWKTIATVSMFLACKVEETPRWLRDVIVVAYEMMYRRDPAATQRIREKDVYQKQKELILIGENLLLATIAFDLNIQHPYKPLVAVLKRLKISNNDLAKVAWNFVTDWIQTTLCLQYKPHCIAAGSLFLAAKFHKVKLPSEGGKVWWLEFEVSPKQLEEVIQQMLKLLEQNRRQVIPSADGKETDATVVIKKAASYNPQSCVLSGPITVHASGYGTEGGVGGIARSTKSKDTDTDSQNLACGIAVKREVLQCQVSDCGSMNSGVEDGNGYEEGEIQPRVKKSNQIVSCKIVSVQGSLCKTDKGGIREALKRKRCDKSYK</sequence>
<dbReference type="PANTHER" id="PTHR10026">
    <property type="entry name" value="CYCLIN"/>
    <property type="match status" value="1"/>
</dbReference>
<evidence type="ECO:0000256" key="3">
    <source>
        <dbReference type="ARBA" id="ARBA00023306"/>
    </source>
</evidence>
<dbReference type="CDD" id="cd20588">
    <property type="entry name" value="CYCLIN_AcCycT_rpt2"/>
    <property type="match status" value="1"/>
</dbReference>
<dbReference type="CDD" id="cd20587">
    <property type="entry name" value="CYCLIN_AcCycT_rpt1"/>
    <property type="match status" value="1"/>
</dbReference>
<feature type="domain" description="Cyclin-like" evidence="6">
    <location>
        <begin position="72"/>
        <end position="174"/>
    </location>
</feature>
<evidence type="ECO:0000256" key="1">
    <source>
        <dbReference type="ARBA" id="ARBA00022618"/>
    </source>
</evidence>
<dbReference type="InterPro" id="IPR006671">
    <property type="entry name" value="Cyclin_N"/>
</dbReference>
<dbReference type="GO" id="GO:0051301">
    <property type="term" value="P:cell division"/>
    <property type="evidence" value="ECO:0007669"/>
    <property type="project" value="UniProtKB-KW"/>
</dbReference>
<evidence type="ECO:0000256" key="4">
    <source>
        <dbReference type="ARBA" id="ARBA00061204"/>
    </source>
</evidence>
<organism evidence="7 8">
    <name type="scientific">Tetracentron sinense</name>
    <name type="common">Spur-leaf</name>
    <dbReference type="NCBI Taxonomy" id="13715"/>
    <lineage>
        <taxon>Eukaryota</taxon>
        <taxon>Viridiplantae</taxon>
        <taxon>Streptophyta</taxon>
        <taxon>Embryophyta</taxon>
        <taxon>Tracheophyta</taxon>
        <taxon>Spermatophyta</taxon>
        <taxon>Magnoliopsida</taxon>
        <taxon>Trochodendrales</taxon>
        <taxon>Trochodendraceae</taxon>
        <taxon>Tetracentron</taxon>
    </lineage>
</organism>
<dbReference type="Gene3D" id="1.10.472.10">
    <property type="entry name" value="Cyclin-like"/>
    <property type="match status" value="2"/>
</dbReference>
<dbReference type="InterPro" id="IPR013763">
    <property type="entry name" value="Cyclin-like_dom"/>
</dbReference>
<dbReference type="EMBL" id="JABCRI010000011">
    <property type="protein sequence ID" value="KAF8397885.1"/>
    <property type="molecule type" value="Genomic_DNA"/>
</dbReference>
<dbReference type="InterPro" id="IPR043198">
    <property type="entry name" value="Cyclin/Ssn8"/>
</dbReference>
<dbReference type="SUPFAM" id="SSF47954">
    <property type="entry name" value="Cyclin-like"/>
    <property type="match status" value="2"/>
</dbReference>
<dbReference type="OrthoDB" id="10264655at2759"/>
<dbReference type="Proteomes" id="UP000655225">
    <property type="component" value="Unassembled WGS sequence"/>
</dbReference>
<dbReference type="SMART" id="SM00385">
    <property type="entry name" value="CYCLIN"/>
    <property type="match status" value="2"/>
</dbReference>
<gene>
    <name evidence="7" type="ORF">HHK36_016810</name>
</gene>
<dbReference type="OMA" id="VAAMICH"/>
<dbReference type="GO" id="GO:0016538">
    <property type="term" value="F:cyclin-dependent protein serine/threonine kinase regulator activity"/>
    <property type="evidence" value="ECO:0007669"/>
    <property type="project" value="InterPro"/>
</dbReference>
<dbReference type="Pfam" id="PF00134">
    <property type="entry name" value="Cyclin_N"/>
    <property type="match status" value="1"/>
</dbReference>
<keyword evidence="8" id="KW-1185">Reference proteome</keyword>
<comment type="caution">
    <text evidence="7">The sequence shown here is derived from an EMBL/GenBank/DDBJ whole genome shotgun (WGS) entry which is preliminary data.</text>
</comment>
<keyword evidence="2 5" id="KW-0195">Cyclin</keyword>
<keyword evidence="3" id="KW-0131">Cell cycle</keyword>
<dbReference type="AlphaFoldDB" id="A0A834Z1E9"/>
<feature type="domain" description="Cyclin-like" evidence="6">
    <location>
        <begin position="187"/>
        <end position="272"/>
    </location>
</feature>
<dbReference type="GO" id="GO:0006357">
    <property type="term" value="P:regulation of transcription by RNA polymerase II"/>
    <property type="evidence" value="ECO:0007669"/>
    <property type="project" value="InterPro"/>
</dbReference>
<dbReference type="Pfam" id="PF21797">
    <property type="entry name" value="CycT2-like_C"/>
    <property type="match status" value="1"/>
</dbReference>